<gene>
    <name evidence="2" type="ORF">V6N11_021680</name>
</gene>
<comment type="caution">
    <text evidence="2">The sequence shown here is derived from an EMBL/GenBank/DDBJ whole genome shotgun (WGS) entry which is preliminary data.</text>
</comment>
<evidence type="ECO:0000313" key="2">
    <source>
        <dbReference type="EMBL" id="KAK9036752.1"/>
    </source>
</evidence>
<accession>A0ABR2TH92</accession>
<evidence type="ECO:0000313" key="3">
    <source>
        <dbReference type="Proteomes" id="UP001396334"/>
    </source>
</evidence>
<organism evidence="2 3">
    <name type="scientific">Hibiscus sabdariffa</name>
    <name type="common">roselle</name>
    <dbReference type="NCBI Taxonomy" id="183260"/>
    <lineage>
        <taxon>Eukaryota</taxon>
        <taxon>Viridiplantae</taxon>
        <taxon>Streptophyta</taxon>
        <taxon>Embryophyta</taxon>
        <taxon>Tracheophyta</taxon>
        <taxon>Spermatophyta</taxon>
        <taxon>Magnoliopsida</taxon>
        <taxon>eudicotyledons</taxon>
        <taxon>Gunneridae</taxon>
        <taxon>Pentapetalae</taxon>
        <taxon>rosids</taxon>
        <taxon>malvids</taxon>
        <taxon>Malvales</taxon>
        <taxon>Malvaceae</taxon>
        <taxon>Malvoideae</taxon>
        <taxon>Hibiscus</taxon>
    </lineage>
</organism>
<sequence>MWSLLWHAWHWSETLTWSVIAWCGQLVNGCHAILGPSVASTMLATSLLADTGGSWLWFPSSVPLWRFFQGFSGRSLLLAPVRLWVFLYAPDVTLVCPFSEACPRIVLPLWLCFYCSFHPFSAWCSMHDFGMFHRPPWLCYFVLCMALASHRDLPRDWWVLSGPCATLGQWHAVWVNFASWLCYCVTLGSWCKVVRRESIGSFDPCPGWGYSAQPWFSFPAVGAQASALVSTCALGGYCVAFQASLAIFLGMTCLAPVLAMVCFIDPLGFVEDADLPPLSPVPLAASSPPNSVSTVAASVPAPAATDAEASVPAPAATDAAASVPASAASVGPATSVAPLALGCDATVSAPLPTHSTRDNVHVACDNEAPYDPMLHRDVSDAMEDSLDVLNGCTLFSDLDGMVQSAGLDDVVDEATDALIRDVASSILGQVSASSATPATVVSTVAACSSPFPPASRPTSTCAHRLSMPLVPEQDDFKACATCFLVAACSTVSLSDFASYLDGPYHRYLMWSLLWHAWHWSETLTWSAIAWCGQLVNGCHAILGPSVASTMLAASLLADTGGSWLWFPSSVPLWRFFQGFSGRSLLLAPVQLWVFVYAPDVTLVCPFSEACPRIVLPL</sequence>
<protein>
    <submittedName>
        <fullName evidence="2">Uncharacterized protein</fullName>
    </submittedName>
</protein>
<keyword evidence="1" id="KW-0732">Signal</keyword>
<reference evidence="2 3" key="1">
    <citation type="journal article" date="2024" name="G3 (Bethesda)">
        <title>Genome assembly of Hibiscus sabdariffa L. provides insights into metabolisms of medicinal natural products.</title>
        <authorList>
            <person name="Kim T."/>
        </authorList>
    </citation>
    <scope>NUCLEOTIDE SEQUENCE [LARGE SCALE GENOMIC DNA]</scope>
    <source>
        <strain evidence="2">TK-2024</strain>
        <tissue evidence="2">Old leaves</tissue>
    </source>
</reference>
<keyword evidence="3" id="KW-1185">Reference proteome</keyword>
<feature type="chain" id="PRO_5045359184" evidence="1">
    <location>
        <begin position="33"/>
        <end position="617"/>
    </location>
</feature>
<feature type="signal peptide" evidence="1">
    <location>
        <begin position="1"/>
        <end position="32"/>
    </location>
</feature>
<evidence type="ECO:0000256" key="1">
    <source>
        <dbReference type="SAM" id="SignalP"/>
    </source>
</evidence>
<dbReference type="EMBL" id="JBBPBN010000005">
    <property type="protein sequence ID" value="KAK9036752.1"/>
    <property type="molecule type" value="Genomic_DNA"/>
</dbReference>
<proteinExistence type="predicted"/>
<dbReference type="Proteomes" id="UP001396334">
    <property type="component" value="Unassembled WGS sequence"/>
</dbReference>
<name>A0ABR2TH92_9ROSI</name>